<dbReference type="Pfam" id="PF09997">
    <property type="entry name" value="DUF2238"/>
    <property type="match status" value="1"/>
</dbReference>
<keyword evidence="1" id="KW-1133">Transmembrane helix</keyword>
<evidence type="ECO:0000313" key="5">
    <source>
        <dbReference type="Proteomes" id="UP001570846"/>
    </source>
</evidence>
<dbReference type="InterPro" id="IPR058534">
    <property type="entry name" value="YjdF"/>
</dbReference>
<feature type="transmembrane region" description="Helical" evidence="1">
    <location>
        <begin position="44"/>
        <end position="62"/>
    </location>
</feature>
<dbReference type="EMBL" id="VKKZ01000019">
    <property type="protein sequence ID" value="KAA6435533.1"/>
    <property type="molecule type" value="Genomic_DNA"/>
</dbReference>
<feature type="transmembrane region" description="Helical" evidence="1">
    <location>
        <begin position="139"/>
        <end position="159"/>
    </location>
</feature>
<accession>A0A5M8QLL3</accession>
<feature type="transmembrane region" description="Helical" evidence="1">
    <location>
        <begin position="189"/>
        <end position="207"/>
    </location>
</feature>
<proteinExistence type="predicted"/>
<reference evidence="3 5" key="3">
    <citation type="submission" date="2024-08" db="EMBL/GenBank/DDBJ databases">
        <authorList>
            <person name="Wei W."/>
        </authorList>
    </citation>
    <scope>NUCLEOTIDE SEQUENCE [LARGE SCALE GENOMIC DNA]</scope>
    <source>
        <strain evidence="3 5">XU2</strain>
    </source>
</reference>
<sequence>MAFTFTTDQETTHFRSNPLLIAYVVIFTAFWAYTGFTTSDSKNWWLENTLTFTAIIFLVAFYKHFRFSDFSYTCIFLFLMLHAYGAQHTYAQNPFGFWVQDQLQLERNHYDRLVHFGFGFFLAYPMNEVFWRLTSMRPFFTYALPVDLTVSLGAFYELMEWSVADIFFPAQGMAYLGTQGDIWDAQKDIAVALLGALLTMLAVALSRKKKRGKPVSRPVRVKQA</sequence>
<dbReference type="RefSeq" id="WP_149097725.1">
    <property type="nucleotide sequence ID" value="NZ_BMMG01000002.1"/>
</dbReference>
<keyword evidence="1" id="KW-0472">Membrane</keyword>
<protein>
    <submittedName>
        <fullName evidence="2">DUF2238 domain-containing protein</fullName>
    </submittedName>
</protein>
<comment type="caution">
    <text evidence="2">The sequence shown here is derived from an EMBL/GenBank/DDBJ whole genome shotgun (WGS) entry which is preliminary data.</text>
</comment>
<evidence type="ECO:0000256" key="1">
    <source>
        <dbReference type="SAM" id="Phobius"/>
    </source>
</evidence>
<dbReference type="InterPro" id="IPR014509">
    <property type="entry name" value="YjdF-like"/>
</dbReference>
<dbReference type="Proteomes" id="UP000323866">
    <property type="component" value="Unassembled WGS sequence"/>
</dbReference>
<dbReference type="AlphaFoldDB" id="A0A5M8QLL3"/>
<evidence type="ECO:0000313" key="2">
    <source>
        <dbReference type="EMBL" id="KAA6435533.1"/>
    </source>
</evidence>
<dbReference type="PIRSF" id="PIRSF020606">
    <property type="entry name" value="UCP020606"/>
    <property type="match status" value="1"/>
</dbReference>
<feature type="transmembrane region" description="Helical" evidence="1">
    <location>
        <begin position="110"/>
        <end position="127"/>
    </location>
</feature>
<name>A0A5M8QLL3_9BACT</name>
<organism evidence="2 4">
    <name type="scientific">Rufibacter glacialis</name>
    <dbReference type="NCBI Taxonomy" id="1259555"/>
    <lineage>
        <taxon>Bacteria</taxon>
        <taxon>Pseudomonadati</taxon>
        <taxon>Bacteroidota</taxon>
        <taxon>Cytophagia</taxon>
        <taxon>Cytophagales</taxon>
        <taxon>Hymenobacteraceae</taxon>
        <taxon>Rufibacter</taxon>
    </lineage>
</organism>
<reference evidence="2 4" key="1">
    <citation type="submission" date="2019-07" db="EMBL/GenBank/DDBJ databases">
        <authorList>
            <person name="Qu J.-H."/>
        </authorList>
    </citation>
    <scope>NUCLEOTIDE SEQUENCE [LARGE SCALE GENOMIC DNA]</scope>
    <source>
        <strain evidence="2 4">MDT1-10-3</strain>
    </source>
</reference>
<feature type="transmembrane region" description="Helical" evidence="1">
    <location>
        <begin position="20"/>
        <end position="38"/>
    </location>
</feature>
<dbReference type="EMBL" id="JBGOGF010000001">
    <property type="protein sequence ID" value="MFA1769908.1"/>
    <property type="molecule type" value="Genomic_DNA"/>
</dbReference>
<keyword evidence="1" id="KW-0812">Transmembrane</keyword>
<gene>
    <name evidence="3" type="ORF">ACD591_01300</name>
    <name evidence="2" type="ORF">FOE74_06200</name>
</gene>
<feature type="transmembrane region" description="Helical" evidence="1">
    <location>
        <begin position="69"/>
        <end position="90"/>
    </location>
</feature>
<evidence type="ECO:0000313" key="3">
    <source>
        <dbReference type="EMBL" id="MFA1769908.1"/>
    </source>
</evidence>
<dbReference type="Proteomes" id="UP001570846">
    <property type="component" value="Unassembled WGS sequence"/>
</dbReference>
<keyword evidence="5" id="KW-1185">Reference proteome</keyword>
<dbReference type="OrthoDB" id="9786473at2"/>
<reference evidence="2 4" key="2">
    <citation type="submission" date="2019-09" db="EMBL/GenBank/DDBJ databases">
        <title>A bacterium isolated from glacier soil.</title>
        <authorList>
            <person name="Liu Q."/>
        </authorList>
    </citation>
    <scope>NUCLEOTIDE SEQUENCE [LARGE SCALE GENOMIC DNA]</scope>
    <source>
        <strain evidence="2 4">MDT1-10-3</strain>
    </source>
</reference>
<evidence type="ECO:0000313" key="4">
    <source>
        <dbReference type="Proteomes" id="UP000323866"/>
    </source>
</evidence>